<comment type="caution">
    <text evidence="2">The sequence shown here is derived from an EMBL/GenBank/DDBJ whole genome shotgun (WGS) entry which is preliminary data.</text>
</comment>
<feature type="domain" description="Transposase MuDR plant" evidence="1">
    <location>
        <begin position="6"/>
        <end position="69"/>
    </location>
</feature>
<dbReference type="Proteomes" id="UP001168877">
    <property type="component" value="Unassembled WGS sequence"/>
</dbReference>
<proteinExistence type="predicted"/>
<dbReference type="AlphaFoldDB" id="A0AA39UFU2"/>
<dbReference type="EMBL" id="JAUESC010000388">
    <property type="protein sequence ID" value="KAK0570549.1"/>
    <property type="molecule type" value="Genomic_DNA"/>
</dbReference>
<sequence>MQNPVFRLGMVFGSVDVFRKAVRAHAVKHRRLVKFKKNDRDGIMAVCKAECCEWFVFASWLGDHKTFKIKSLNDKHTCAMSFKNRFVSSKHIAEKYVGQWRENLD</sequence>
<evidence type="ECO:0000313" key="3">
    <source>
        <dbReference type="Proteomes" id="UP001168877"/>
    </source>
</evidence>
<dbReference type="Pfam" id="PF03108">
    <property type="entry name" value="DBD_Tnp_Mut"/>
    <property type="match status" value="1"/>
</dbReference>
<evidence type="ECO:0000259" key="1">
    <source>
        <dbReference type="Pfam" id="PF03108"/>
    </source>
</evidence>
<evidence type="ECO:0000313" key="2">
    <source>
        <dbReference type="EMBL" id="KAK0570549.1"/>
    </source>
</evidence>
<organism evidence="2 3">
    <name type="scientific">Acer saccharum</name>
    <name type="common">Sugar maple</name>
    <dbReference type="NCBI Taxonomy" id="4024"/>
    <lineage>
        <taxon>Eukaryota</taxon>
        <taxon>Viridiplantae</taxon>
        <taxon>Streptophyta</taxon>
        <taxon>Embryophyta</taxon>
        <taxon>Tracheophyta</taxon>
        <taxon>Spermatophyta</taxon>
        <taxon>Magnoliopsida</taxon>
        <taxon>eudicotyledons</taxon>
        <taxon>Gunneridae</taxon>
        <taxon>Pentapetalae</taxon>
        <taxon>rosids</taxon>
        <taxon>malvids</taxon>
        <taxon>Sapindales</taxon>
        <taxon>Sapindaceae</taxon>
        <taxon>Hippocastanoideae</taxon>
        <taxon>Acereae</taxon>
        <taxon>Acer</taxon>
    </lineage>
</organism>
<protein>
    <recommendedName>
        <fullName evidence="1">Transposase MuDR plant domain-containing protein</fullName>
    </recommendedName>
</protein>
<dbReference type="InterPro" id="IPR004332">
    <property type="entry name" value="Transposase_MuDR"/>
</dbReference>
<gene>
    <name evidence="2" type="ORF">LWI29_003037</name>
</gene>
<name>A0AA39UFU2_ACESA</name>
<reference evidence="2" key="2">
    <citation type="submission" date="2023-06" db="EMBL/GenBank/DDBJ databases">
        <authorList>
            <person name="Swenson N.G."/>
            <person name="Wegrzyn J.L."/>
            <person name="Mcevoy S.L."/>
        </authorList>
    </citation>
    <scope>NUCLEOTIDE SEQUENCE</scope>
    <source>
        <strain evidence="2">NS2018</strain>
        <tissue evidence="2">Leaf</tissue>
    </source>
</reference>
<keyword evidence="3" id="KW-1185">Reference proteome</keyword>
<accession>A0AA39UFU2</accession>
<reference evidence="2" key="1">
    <citation type="journal article" date="2022" name="Plant J.">
        <title>Strategies of tolerance reflected in two North American maple genomes.</title>
        <authorList>
            <person name="McEvoy S.L."/>
            <person name="Sezen U.U."/>
            <person name="Trouern-Trend A."/>
            <person name="McMahon S.M."/>
            <person name="Schaberg P.G."/>
            <person name="Yang J."/>
            <person name="Wegrzyn J.L."/>
            <person name="Swenson N.G."/>
        </authorList>
    </citation>
    <scope>NUCLEOTIDE SEQUENCE</scope>
    <source>
        <strain evidence="2">NS2018</strain>
    </source>
</reference>